<keyword evidence="3" id="KW-1185">Reference proteome</keyword>
<organism evidence="2 3">
    <name type="scientific">Bosea vestrisii</name>
    <dbReference type="NCBI Taxonomy" id="151416"/>
    <lineage>
        <taxon>Bacteria</taxon>
        <taxon>Pseudomonadati</taxon>
        <taxon>Pseudomonadota</taxon>
        <taxon>Alphaproteobacteria</taxon>
        <taxon>Hyphomicrobiales</taxon>
        <taxon>Boseaceae</taxon>
        <taxon>Bosea</taxon>
    </lineage>
</organism>
<dbReference type="RefSeq" id="WP_377010972.1">
    <property type="nucleotide sequence ID" value="NZ_JBHSLV010000041.1"/>
</dbReference>
<evidence type="ECO:0000313" key="3">
    <source>
        <dbReference type="Proteomes" id="UP001596104"/>
    </source>
</evidence>
<dbReference type="Proteomes" id="UP001596104">
    <property type="component" value="Unassembled WGS sequence"/>
</dbReference>
<reference evidence="3" key="1">
    <citation type="journal article" date="2019" name="Int. J. Syst. Evol. Microbiol.">
        <title>The Global Catalogue of Microorganisms (GCM) 10K type strain sequencing project: providing services to taxonomists for standard genome sequencing and annotation.</title>
        <authorList>
            <consortium name="The Broad Institute Genomics Platform"/>
            <consortium name="The Broad Institute Genome Sequencing Center for Infectious Disease"/>
            <person name="Wu L."/>
            <person name="Ma J."/>
        </authorList>
    </citation>
    <scope>NUCLEOTIDE SEQUENCE [LARGE SCALE GENOMIC DNA]</scope>
    <source>
        <strain evidence="3">CGMCC 1.16326</strain>
    </source>
</reference>
<dbReference type="InterPro" id="IPR007024">
    <property type="entry name" value="BLUF_domain"/>
</dbReference>
<proteinExistence type="predicted"/>
<dbReference type="SUPFAM" id="SSF54975">
    <property type="entry name" value="Acylphosphatase/BLUF domain-like"/>
    <property type="match status" value="1"/>
</dbReference>
<evidence type="ECO:0000259" key="1">
    <source>
        <dbReference type="PROSITE" id="PS50925"/>
    </source>
</evidence>
<dbReference type="Gene3D" id="3.30.70.100">
    <property type="match status" value="1"/>
</dbReference>
<sequence>MSLVRLVYASRSRLVEADRRAELARILQTARRLNAERHITGFLMATPGGFAQVLEGEAGSIAETYGRIMVDPRHDQLRLLAQDTVADRQFAGWAMALAEHNETTAFIFGLYGVSPETDIFEQPLDVLLDLAAELASARA</sequence>
<feature type="domain" description="BLUF" evidence="1">
    <location>
        <begin position="3"/>
        <end position="96"/>
    </location>
</feature>
<dbReference type="InterPro" id="IPR036046">
    <property type="entry name" value="Acylphosphatase-like_dom_sf"/>
</dbReference>
<dbReference type="Pfam" id="PF04940">
    <property type="entry name" value="BLUF"/>
    <property type="match status" value="1"/>
</dbReference>
<gene>
    <name evidence="2" type="ORF">ACFPPC_21290</name>
</gene>
<dbReference type="PROSITE" id="PS50925">
    <property type="entry name" value="BLUF"/>
    <property type="match status" value="1"/>
</dbReference>
<name>A0ABW0HDQ2_9HYPH</name>
<dbReference type="EMBL" id="JBHSLV010000041">
    <property type="protein sequence ID" value="MFC5395170.1"/>
    <property type="molecule type" value="Genomic_DNA"/>
</dbReference>
<protein>
    <submittedName>
        <fullName evidence="2">BLUF domain-containing protein</fullName>
    </submittedName>
</protein>
<evidence type="ECO:0000313" key="2">
    <source>
        <dbReference type="EMBL" id="MFC5395170.1"/>
    </source>
</evidence>
<dbReference type="SMART" id="SM01034">
    <property type="entry name" value="BLUF"/>
    <property type="match status" value="1"/>
</dbReference>
<accession>A0ABW0HDQ2</accession>
<comment type="caution">
    <text evidence="2">The sequence shown here is derived from an EMBL/GenBank/DDBJ whole genome shotgun (WGS) entry which is preliminary data.</text>
</comment>